<keyword evidence="1" id="KW-0547">Nucleotide-binding</keyword>
<evidence type="ECO:0000313" key="6">
    <source>
        <dbReference type="Proteomes" id="UP000014680"/>
    </source>
</evidence>
<keyword evidence="2" id="KW-0067">ATP-binding</keyword>
<dbReference type="RefSeq" id="XP_004255461.1">
    <property type="nucleotide sequence ID" value="XM_004255413.1"/>
</dbReference>
<dbReference type="GO" id="GO:0005783">
    <property type="term" value="C:endoplasmic reticulum"/>
    <property type="evidence" value="ECO:0007669"/>
    <property type="project" value="TreeGrafter"/>
</dbReference>
<accession>A0A0A1U6Z1</accession>
<dbReference type="InterPro" id="IPR036291">
    <property type="entry name" value="NAD(P)-bd_dom_sf"/>
</dbReference>
<dbReference type="EC" id="6.2.1.3" evidence="5"/>
<dbReference type="Pfam" id="PF07993">
    <property type="entry name" value="NAD_binding_4"/>
    <property type="match status" value="1"/>
</dbReference>
<keyword evidence="5" id="KW-0436">Ligase</keyword>
<feature type="domain" description="Thioester reductase (TE)" evidence="4">
    <location>
        <begin position="381"/>
        <end position="612"/>
    </location>
</feature>
<dbReference type="SUPFAM" id="SSF56801">
    <property type="entry name" value="Acetyl-CoA synthetase-like"/>
    <property type="match status" value="1"/>
</dbReference>
<gene>
    <name evidence="5" type="ORF">EIN_193690</name>
</gene>
<dbReference type="PANTHER" id="PTHR43272">
    <property type="entry name" value="LONG-CHAIN-FATTY-ACID--COA LIGASE"/>
    <property type="match status" value="1"/>
</dbReference>
<dbReference type="InterPro" id="IPR009081">
    <property type="entry name" value="PP-bd_ACP"/>
</dbReference>
<dbReference type="GO" id="GO:0004467">
    <property type="term" value="F:long-chain fatty acid-CoA ligase activity"/>
    <property type="evidence" value="ECO:0007669"/>
    <property type="project" value="UniProtKB-EC"/>
</dbReference>
<dbReference type="Pfam" id="PF00550">
    <property type="entry name" value="PP-binding"/>
    <property type="match status" value="1"/>
</dbReference>
<dbReference type="AlphaFoldDB" id="A0A0A1U6Z1"/>
<dbReference type="Gene3D" id="3.40.50.720">
    <property type="entry name" value="NAD(P)-binding Rossmann-like Domain"/>
    <property type="match status" value="1"/>
</dbReference>
<dbReference type="Gene3D" id="3.40.50.12780">
    <property type="entry name" value="N-terminal domain of ligase-like"/>
    <property type="match status" value="1"/>
</dbReference>
<proteinExistence type="predicted"/>
<dbReference type="GeneID" id="14887671"/>
<organism evidence="5 6">
    <name type="scientific">Entamoeba invadens IP1</name>
    <dbReference type="NCBI Taxonomy" id="370355"/>
    <lineage>
        <taxon>Eukaryota</taxon>
        <taxon>Amoebozoa</taxon>
        <taxon>Evosea</taxon>
        <taxon>Archamoebae</taxon>
        <taxon>Mastigamoebida</taxon>
        <taxon>Entamoebidae</taxon>
        <taxon>Entamoeba</taxon>
    </lineage>
</organism>
<dbReference type="GO" id="GO:0016020">
    <property type="term" value="C:membrane"/>
    <property type="evidence" value="ECO:0007669"/>
    <property type="project" value="TreeGrafter"/>
</dbReference>
<dbReference type="GO" id="GO:0004043">
    <property type="term" value="F:L-aminoadipate-semialdehyde dehydrogenase [NAD(P)+] activity"/>
    <property type="evidence" value="ECO:0007669"/>
    <property type="project" value="UniProtKB-EC"/>
</dbReference>
<dbReference type="VEuPathDB" id="AmoebaDB:EIN_193690"/>
<dbReference type="PANTHER" id="PTHR43272:SF33">
    <property type="entry name" value="AMP-BINDING DOMAIN-CONTAINING PROTEIN-RELATED"/>
    <property type="match status" value="1"/>
</dbReference>
<dbReference type="KEGG" id="eiv:EIN_193690"/>
<dbReference type="GO" id="GO:0005524">
    <property type="term" value="F:ATP binding"/>
    <property type="evidence" value="ECO:0007669"/>
    <property type="project" value="UniProtKB-KW"/>
</dbReference>
<evidence type="ECO:0000259" key="4">
    <source>
        <dbReference type="Pfam" id="PF07993"/>
    </source>
</evidence>
<dbReference type="SUPFAM" id="SSF47336">
    <property type="entry name" value="ACP-like"/>
    <property type="match status" value="1"/>
</dbReference>
<dbReference type="OMA" id="TERRIVC"/>
<dbReference type="EMBL" id="KB206707">
    <property type="protein sequence ID" value="ELP88690.1"/>
    <property type="molecule type" value="Genomic_DNA"/>
</dbReference>
<dbReference type="EC" id="1.2.1.31" evidence="5"/>
<dbReference type="OrthoDB" id="1700726at2759"/>
<sequence>MNVAKFRALNVLANRCKYVGIGGGKSSNEIKDFLFDIGMLVSDGYGTSETGNIAELQSGQVKDGADLKLIDCPEMGYTTQDNPPRGEIVAHTNEMSDGYYHDEEKTNEAFVTIEGKKYFKTGDIGMIKDGKVSIIDRKAFSIKTSQGIFIMPSTIEQFVLQIKEVKQAFVFGDINVSFICAVVVVDRDVETKNLLTKIQHHMEEKKLHPSEIPQKLVITHKEFTSLNGFLLVIGKMNRAELTKHYKHYIFEPERTIIEGTTQEEECESDSYTISKELETILRLFVPSLKNVKNIKQVTKQSLANLGADSVTIGQITNSVNKTFGLKLKIREVFAVPSIYYLHLITQGISTVITDVNWEEEVTKATPHEVFIKKAEKNTIMITGASGFVGRFVLRSVCEKTERRIVCLVRSQSKLVKVFQEACGSEDLFNRLFKKIEVVEGDQTAPLFNLKEEKYNSLLEEVNVVINTCGRAHMYESYQHLYDVNVKSVTTILSFCQKNHSSLIHISSTSVLQNFKSEETVTLPSNYLNESFGYGQSKWVGEQIIARTEGVTRTIVRLGLAGFDRVSGINNEQDLLAPIYREIVEKKVVCFDWNVYFSTEVAIIPIDFVADSIVLILEKIEKEDGSVSVYHADCECLTPLKILFDGKGFKTVNVETMRETVASLRQFTDQCRKVPKYKELVKELPKYTSKDGDTLINRIEKELKESKSKEN</sequence>
<dbReference type="InterPro" id="IPR013120">
    <property type="entry name" value="FAR_NAD-bd"/>
</dbReference>
<feature type="domain" description="Carrier" evidence="3">
    <location>
        <begin position="299"/>
        <end position="338"/>
    </location>
</feature>
<evidence type="ECO:0000259" key="3">
    <source>
        <dbReference type="Pfam" id="PF00550"/>
    </source>
</evidence>
<dbReference type="Gene3D" id="1.10.1200.10">
    <property type="entry name" value="ACP-like"/>
    <property type="match status" value="1"/>
</dbReference>
<reference evidence="5 6" key="1">
    <citation type="submission" date="2012-10" db="EMBL/GenBank/DDBJ databases">
        <authorList>
            <person name="Zafar N."/>
            <person name="Inman J."/>
            <person name="Hall N."/>
            <person name="Lorenzi H."/>
            <person name="Caler E."/>
        </authorList>
    </citation>
    <scope>NUCLEOTIDE SEQUENCE [LARGE SCALE GENOMIC DNA]</scope>
    <source>
        <strain evidence="5 6">IP1</strain>
    </source>
</reference>
<evidence type="ECO:0000313" key="5">
    <source>
        <dbReference type="EMBL" id="ELP88690.1"/>
    </source>
</evidence>
<protein>
    <submittedName>
        <fullName evidence="5">Long-chain-fatty-acid CoA ligase, putative</fullName>
        <ecNumber evidence="5">1.2.1.31</ecNumber>
        <ecNumber evidence="5">6.2.1.3</ecNumber>
    </submittedName>
</protein>
<dbReference type="SUPFAM" id="SSF51735">
    <property type="entry name" value="NAD(P)-binding Rossmann-fold domains"/>
    <property type="match status" value="1"/>
</dbReference>
<keyword evidence="5" id="KW-0560">Oxidoreductase</keyword>
<dbReference type="Proteomes" id="UP000014680">
    <property type="component" value="Unassembled WGS sequence"/>
</dbReference>
<dbReference type="InterPro" id="IPR042099">
    <property type="entry name" value="ANL_N_sf"/>
</dbReference>
<dbReference type="InterPro" id="IPR036736">
    <property type="entry name" value="ACP-like_sf"/>
</dbReference>
<keyword evidence="6" id="KW-1185">Reference proteome</keyword>
<evidence type="ECO:0000256" key="2">
    <source>
        <dbReference type="ARBA" id="ARBA00022840"/>
    </source>
</evidence>
<name>A0A0A1U6Z1_ENTIV</name>
<evidence type="ECO:0000256" key="1">
    <source>
        <dbReference type="ARBA" id="ARBA00022741"/>
    </source>
</evidence>